<comment type="pathway">
    <text evidence="2 14">Porphyrin-containing compound metabolism; heme O biosynthesis; heme O from protoheme: step 1/1.</text>
</comment>
<protein>
    <recommendedName>
        <fullName evidence="11 14">Protoheme IX farnesyltransferase</fullName>
        <ecNumber evidence="3 14">2.5.1.141</ecNumber>
    </recommendedName>
    <alternativeName>
        <fullName evidence="12 14">Heme B farnesyltransferase</fullName>
    </alternativeName>
    <alternativeName>
        <fullName evidence="10 14">Heme O synthase</fullName>
    </alternativeName>
</protein>
<evidence type="ECO:0000256" key="15">
    <source>
        <dbReference type="SAM" id="MobiDB-lite"/>
    </source>
</evidence>
<feature type="transmembrane region" description="Helical" evidence="14">
    <location>
        <begin position="131"/>
        <end position="152"/>
    </location>
</feature>
<dbReference type="CDD" id="cd13957">
    <property type="entry name" value="PT_UbiA_Cox10"/>
    <property type="match status" value="1"/>
</dbReference>
<reference evidence="17" key="1">
    <citation type="journal article" date="2019" name="Int. J. Syst. Evol. Microbiol.">
        <title>The Global Catalogue of Microorganisms (GCM) 10K type strain sequencing project: providing services to taxonomists for standard genome sequencing and annotation.</title>
        <authorList>
            <consortium name="The Broad Institute Genomics Platform"/>
            <consortium name="The Broad Institute Genome Sequencing Center for Infectious Disease"/>
            <person name="Wu L."/>
            <person name="Ma J."/>
        </authorList>
    </citation>
    <scope>NUCLEOTIDE SEQUENCE [LARGE SCALE GENOMIC DNA]</scope>
    <source>
        <strain evidence="17">JCM 4524</strain>
    </source>
</reference>
<evidence type="ECO:0000256" key="8">
    <source>
        <dbReference type="ARBA" id="ARBA00023133"/>
    </source>
</evidence>
<dbReference type="InterPro" id="IPR044878">
    <property type="entry name" value="UbiA_sf"/>
</dbReference>
<dbReference type="NCBIfam" id="NF003349">
    <property type="entry name" value="PRK04375.1-2"/>
    <property type="match status" value="1"/>
</dbReference>
<comment type="caution">
    <text evidence="16">The sequence shown here is derived from an EMBL/GenBank/DDBJ whole genome shotgun (WGS) entry which is preliminary data.</text>
</comment>
<comment type="subcellular location">
    <subcellularLocation>
        <location evidence="1 14">Cell membrane</location>
        <topology evidence="1 14">Multi-pass membrane protein</topology>
    </subcellularLocation>
</comment>
<feature type="transmembrane region" description="Helical" evidence="14">
    <location>
        <begin position="322"/>
        <end position="340"/>
    </location>
</feature>
<dbReference type="PANTHER" id="PTHR43448:SF7">
    <property type="entry name" value="4-HYDROXYBENZOATE SOLANESYLTRANSFERASE"/>
    <property type="match status" value="1"/>
</dbReference>
<evidence type="ECO:0000313" key="16">
    <source>
        <dbReference type="EMBL" id="GAA2620519.1"/>
    </source>
</evidence>
<comment type="similarity">
    <text evidence="14">Belongs to the UbiA prenyltransferase family. Protoheme IX farnesyltransferase subfamily.</text>
</comment>
<keyword evidence="8 14" id="KW-0350">Heme biosynthesis</keyword>
<evidence type="ECO:0000256" key="1">
    <source>
        <dbReference type="ARBA" id="ARBA00004651"/>
    </source>
</evidence>
<dbReference type="EC" id="2.5.1.141" evidence="3 14"/>
<evidence type="ECO:0000256" key="2">
    <source>
        <dbReference type="ARBA" id="ARBA00004919"/>
    </source>
</evidence>
<evidence type="ECO:0000256" key="7">
    <source>
        <dbReference type="ARBA" id="ARBA00022989"/>
    </source>
</evidence>
<evidence type="ECO:0000256" key="10">
    <source>
        <dbReference type="ARBA" id="ARBA00030253"/>
    </source>
</evidence>
<evidence type="ECO:0000256" key="5">
    <source>
        <dbReference type="ARBA" id="ARBA00022679"/>
    </source>
</evidence>
<evidence type="ECO:0000256" key="4">
    <source>
        <dbReference type="ARBA" id="ARBA00022475"/>
    </source>
</evidence>
<evidence type="ECO:0000256" key="11">
    <source>
        <dbReference type="ARBA" id="ARBA00040810"/>
    </source>
</evidence>
<keyword evidence="7 14" id="KW-1133">Transmembrane helix</keyword>
<evidence type="ECO:0000256" key="6">
    <source>
        <dbReference type="ARBA" id="ARBA00022692"/>
    </source>
</evidence>
<comment type="function">
    <text evidence="14">Converts heme B (protoheme IX) to heme O by substitution of the vinyl group on carbon 2 of heme B porphyrin ring with a hydroxyethyl farnesyl side group.</text>
</comment>
<sequence>MNVNTQPVFRALNQAESRDAEAFPAPSPTRPDPREERGLGNVYSGVVRAGLYPEFTLGARWDVSVGVYVTAVESRPAGVLGTSQSTKHRPFGARIKAFIALTKPRIIELLLITTVPVMFLAQQGVPDLQLVLLTCVGGYLSAGGANALNMYIDRDIDALMARTSQRPLVTGMVSPRECLVFGVTLAVASTLLFGLTVNWLSAWLSLGALLFYVVVYTMILKRRTSQNIVWGGIAGCLPVLIGWSSVTNSLSWAPVILFLVMFFWTPPHYWPLSMRVRDDYARVGVPMLPVIASNKVVARQIVLYSWAMVAVSLLLTPLGYTGWFYTAVALVTGGFWLWEAHGLQARAKDGAVGAKLKEMRLFHWSITYVSLLFVAVAVDPFLR</sequence>
<feature type="transmembrane region" description="Helical" evidence="14">
    <location>
        <begin position="296"/>
        <end position="316"/>
    </location>
</feature>
<dbReference type="EMBL" id="BAAASJ010000003">
    <property type="protein sequence ID" value="GAA2620519.1"/>
    <property type="molecule type" value="Genomic_DNA"/>
</dbReference>
<evidence type="ECO:0000256" key="9">
    <source>
        <dbReference type="ARBA" id="ARBA00023136"/>
    </source>
</evidence>
<keyword evidence="9 14" id="KW-0472">Membrane</keyword>
<comment type="miscellaneous">
    <text evidence="14">Carbon 2 of the heme B porphyrin ring is defined according to the Fischer nomenclature.</text>
</comment>
<feature type="transmembrane region" description="Helical" evidence="14">
    <location>
        <begin position="200"/>
        <end position="220"/>
    </location>
</feature>
<keyword evidence="17" id="KW-1185">Reference proteome</keyword>
<dbReference type="InterPro" id="IPR006369">
    <property type="entry name" value="Protohaem_IX_farnesylTrfase"/>
</dbReference>
<dbReference type="HAMAP" id="MF_00154">
    <property type="entry name" value="CyoE_CtaB"/>
    <property type="match status" value="1"/>
</dbReference>
<keyword evidence="6 14" id="KW-0812">Transmembrane</keyword>
<dbReference type="Gene3D" id="1.10.357.140">
    <property type="entry name" value="UbiA prenyltransferase"/>
    <property type="match status" value="1"/>
</dbReference>
<dbReference type="PANTHER" id="PTHR43448">
    <property type="entry name" value="PROTOHEME IX FARNESYLTRANSFERASE, MITOCHONDRIAL"/>
    <property type="match status" value="1"/>
</dbReference>
<gene>
    <name evidence="14" type="primary">ctaB</name>
    <name evidence="16" type="ORF">GCM10010307_03810</name>
</gene>
<keyword evidence="4 14" id="KW-1003">Cell membrane</keyword>
<feature type="transmembrane region" description="Helical" evidence="14">
    <location>
        <begin position="361"/>
        <end position="382"/>
    </location>
</feature>
<evidence type="ECO:0000256" key="3">
    <source>
        <dbReference type="ARBA" id="ARBA00012292"/>
    </source>
</evidence>
<accession>A0ABP6CHV4</accession>
<evidence type="ECO:0000256" key="14">
    <source>
        <dbReference type="HAMAP-Rule" id="MF_00154"/>
    </source>
</evidence>
<keyword evidence="5 14" id="KW-0808">Transferase</keyword>
<proteinExistence type="inferred from homology"/>
<evidence type="ECO:0000256" key="12">
    <source>
        <dbReference type="ARBA" id="ARBA00042475"/>
    </source>
</evidence>
<evidence type="ECO:0000313" key="17">
    <source>
        <dbReference type="Proteomes" id="UP001500151"/>
    </source>
</evidence>
<evidence type="ECO:0000256" key="13">
    <source>
        <dbReference type="ARBA" id="ARBA00047690"/>
    </source>
</evidence>
<dbReference type="NCBIfam" id="TIGR01473">
    <property type="entry name" value="cyoE_ctaB"/>
    <property type="match status" value="1"/>
</dbReference>
<feature type="transmembrane region" description="Helical" evidence="14">
    <location>
        <begin position="173"/>
        <end position="194"/>
    </location>
</feature>
<dbReference type="PROSITE" id="PS00943">
    <property type="entry name" value="UBIA"/>
    <property type="match status" value="1"/>
</dbReference>
<dbReference type="Pfam" id="PF01040">
    <property type="entry name" value="UbiA"/>
    <property type="match status" value="1"/>
</dbReference>
<dbReference type="InterPro" id="IPR000537">
    <property type="entry name" value="UbiA_prenyltransferase"/>
</dbReference>
<organism evidence="16 17">
    <name type="scientific">Streptomyces vastus</name>
    <dbReference type="NCBI Taxonomy" id="285451"/>
    <lineage>
        <taxon>Bacteria</taxon>
        <taxon>Bacillati</taxon>
        <taxon>Actinomycetota</taxon>
        <taxon>Actinomycetes</taxon>
        <taxon>Kitasatosporales</taxon>
        <taxon>Streptomycetaceae</taxon>
        <taxon>Streptomyces</taxon>
    </lineage>
</organism>
<feature type="transmembrane region" description="Helical" evidence="14">
    <location>
        <begin position="252"/>
        <end position="272"/>
    </location>
</feature>
<dbReference type="InterPro" id="IPR030470">
    <property type="entry name" value="UbiA_prenylTrfase_CS"/>
</dbReference>
<dbReference type="Proteomes" id="UP001500151">
    <property type="component" value="Unassembled WGS sequence"/>
</dbReference>
<feature type="transmembrane region" description="Helical" evidence="14">
    <location>
        <begin position="106"/>
        <end position="125"/>
    </location>
</feature>
<name>A0ABP6CHV4_9ACTN</name>
<comment type="catalytic activity">
    <reaction evidence="13 14">
        <text>heme b + (2E,6E)-farnesyl diphosphate + H2O = Fe(II)-heme o + diphosphate</text>
        <dbReference type="Rhea" id="RHEA:28070"/>
        <dbReference type="ChEBI" id="CHEBI:15377"/>
        <dbReference type="ChEBI" id="CHEBI:33019"/>
        <dbReference type="ChEBI" id="CHEBI:60344"/>
        <dbReference type="ChEBI" id="CHEBI:60530"/>
        <dbReference type="ChEBI" id="CHEBI:175763"/>
        <dbReference type="EC" id="2.5.1.141"/>
    </reaction>
</comment>
<feature type="transmembrane region" description="Helical" evidence="14">
    <location>
        <begin position="227"/>
        <end position="246"/>
    </location>
</feature>
<feature type="region of interest" description="Disordered" evidence="15">
    <location>
        <begin position="18"/>
        <end position="39"/>
    </location>
</feature>